<dbReference type="AlphaFoldDB" id="A0AAV7NNL0"/>
<sequence length="82" mass="9485">MGTPGQRQLEASVARRRRRVGFCWKEPPGLYPRQSQERLSRPVWVGPRLSGLYCDFEKYAQSFLWQQEFGSFTFALNGATQA</sequence>
<evidence type="ECO:0000313" key="2">
    <source>
        <dbReference type="Proteomes" id="UP001066276"/>
    </source>
</evidence>
<proteinExistence type="predicted"/>
<dbReference type="EMBL" id="JANPWB010000012">
    <property type="protein sequence ID" value="KAJ1117651.1"/>
    <property type="molecule type" value="Genomic_DNA"/>
</dbReference>
<dbReference type="Proteomes" id="UP001066276">
    <property type="component" value="Chromosome 8"/>
</dbReference>
<organism evidence="1 2">
    <name type="scientific">Pleurodeles waltl</name>
    <name type="common">Iberian ribbed newt</name>
    <dbReference type="NCBI Taxonomy" id="8319"/>
    <lineage>
        <taxon>Eukaryota</taxon>
        <taxon>Metazoa</taxon>
        <taxon>Chordata</taxon>
        <taxon>Craniata</taxon>
        <taxon>Vertebrata</taxon>
        <taxon>Euteleostomi</taxon>
        <taxon>Amphibia</taxon>
        <taxon>Batrachia</taxon>
        <taxon>Caudata</taxon>
        <taxon>Salamandroidea</taxon>
        <taxon>Salamandridae</taxon>
        <taxon>Pleurodelinae</taxon>
        <taxon>Pleurodeles</taxon>
    </lineage>
</organism>
<keyword evidence="2" id="KW-1185">Reference proteome</keyword>
<gene>
    <name evidence="1" type="ORF">NDU88_005848</name>
</gene>
<protein>
    <submittedName>
        <fullName evidence="1">Uncharacterized protein</fullName>
    </submittedName>
</protein>
<comment type="caution">
    <text evidence="1">The sequence shown here is derived from an EMBL/GenBank/DDBJ whole genome shotgun (WGS) entry which is preliminary data.</text>
</comment>
<evidence type="ECO:0000313" key="1">
    <source>
        <dbReference type="EMBL" id="KAJ1117651.1"/>
    </source>
</evidence>
<reference evidence="1" key="1">
    <citation type="journal article" date="2022" name="bioRxiv">
        <title>Sequencing and chromosome-scale assembly of the giantPleurodeles waltlgenome.</title>
        <authorList>
            <person name="Brown T."/>
            <person name="Elewa A."/>
            <person name="Iarovenko S."/>
            <person name="Subramanian E."/>
            <person name="Araus A.J."/>
            <person name="Petzold A."/>
            <person name="Susuki M."/>
            <person name="Suzuki K.-i.T."/>
            <person name="Hayashi T."/>
            <person name="Toyoda A."/>
            <person name="Oliveira C."/>
            <person name="Osipova E."/>
            <person name="Leigh N.D."/>
            <person name="Simon A."/>
            <person name="Yun M.H."/>
        </authorList>
    </citation>
    <scope>NUCLEOTIDE SEQUENCE</scope>
    <source>
        <strain evidence="1">20211129_DDA</strain>
        <tissue evidence="1">Liver</tissue>
    </source>
</reference>
<accession>A0AAV7NNL0</accession>
<name>A0AAV7NNL0_PLEWA</name>